<reference evidence="1 2" key="1">
    <citation type="submission" date="2020-08" db="EMBL/GenBank/DDBJ databases">
        <title>Sequencing the genomes of 1000 actinobacteria strains.</title>
        <authorList>
            <person name="Klenk H.-P."/>
        </authorList>
    </citation>
    <scope>NUCLEOTIDE SEQUENCE [LARGE SCALE GENOMIC DNA]</scope>
    <source>
        <strain evidence="1 2">DSM 45859</strain>
    </source>
</reference>
<dbReference type="Proteomes" id="UP000581769">
    <property type="component" value="Unassembled WGS sequence"/>
</dbReference>
<protein>
    <submittedName>
        <fullName evidence="1">Uncharacterized protein</fullName>
    </submittedName>
</protein>
<gene>
    <name evidence="1" type="ORF">BJY18_003874</name>
</gene>
<accession>A0A840IY04</accession>
<sequence length="238" mass="24388">MVASLAASTLASHRRQLGGHTAARKLDGAALLTAGFAEGSGGSGGFGGSEPGIAGSDAADADGLDLVGARADALLGLAADNLALGRIDAARRLAVRAARVDRRWRAAVRCGWVAAEIELADGQAAAAVAPARRALEIARARGARRHAVKSAIVLGVALSAAGEPGALDLVVTAVEETEKYELHSLSWVATRVAADLDAGHAEEYRFRSQQVLHPVLQQADPCVMQIARASPWVPAEAG</sequence>
<evidence type="ECO:0000313" key="1">
    <source>
        <dbReference type="EMBL" id="MBB4686389.1"/>
    </source>
</evidence>
<name>A0A840IY04_9PSEU</name>
<dbReference type="EMBL" id="JACHMG010000001">
    <property type="protein sequence ID" value="MBB4686389.1"/>
    <property type="molecule type" value="Genomic_DNA"/>
</dbReference>
<comment type="caution">
    <text evidence="1">The sequence shown here is derived from an EMBL/GenBank/DDBJ whole genome shotgun (WGS) entry which is preliminary data.</text>
</comment>
<keyword evidence="2" id="KW-1185">Reference proteome</keyword>
<organism evidence="1 2">
    <name type="scientific">Amycolatopsis jiangsuensis</name>
    <dbReference type="NCBI Taxonomy" id="1181879"/>
    <lineage>
        <taxon>Bacteria</taxon>
        <taxon>Bacillati</taxon>
        <taxon>Actinomycetota</taxon>
        <taxon>Actinomycetes</taxon>
        <taxon>Pseudonocardiales</taxon>
        <taxon>Pseudonocardiaceae</taxon>
        <taxon>Amycolatopsis</taxon>
    </lineage>
</organism>
<proteinExistence type="predicted"/>
<dbReference type="AlphaFoldDB" id="A0A840IY04"/>
<evidence type="ECO:0000313" key="2">
    <source>
        <dbReference type="Proteomes" id="UP000581769"/>
    </source>
</evidence>